<dbReference type="InterPro" id="IPR004843">
    <property type="entry name" value="Calcineurin-like_PHP"/>
</dbReference>
<sequence length="230" mass="25298">MDDASIAPMDSARDVTLRGVALQLLAGGGVFWKARRTLFVADLHLGKDATFRKRGFAVPRGPTESTLGRITTLIEQTAAETLVVLGDMVHARCSVDAALHEAMTGFRAAHADIELILVRGNHDASIRSWPQSWRMRVVEEGFRRGPLRLQHHPGEPPPPARLALAGHVHPSVRLQSGNDSLGRMPCFWYSGGCLTLPAMGAFTGTHVIRPRPRERVWVVAQQQLLEFQHG</sequence>
<protein>
    <submittedName>
        <fullName evidence="2">Ligase-associated DNA damage response endonuclease PdeM</fullName>
        <ecNumber evidence="2">3.1.-.-</ecNumber>
    </submittedName>
</protein>
<dbReference type="Proteomes" id="UP000324479">
    <property type="component" value="Unassembled WGS sequence"/>
</dbReference>
<dbReference type="NCBIfam" id="TIGR04123">
    <property type="entry name" value="P_estr_lig_assc"/>
    <property type="match status" value="1"/>
</dbReference>
<dbReference type="EMBL" id="VWOX01000008">
    <property type="protein sequence ID" value="KAA5542197.1"/>
    <property type="molecule type" value="Genomic_DNA"/>
</dbReference>
<organism evidence="2 3">
    <name type="scientific">Roseiconus nitratireducens</name>
    <dbReference type="NCBI Taxonomy" id="2605748"/>
    <lineage>
        <taxon>Bacteria</taxon>
        <taxon>Pseudomonadati</taxon>
        <taxon>Planctomycetota</taxon>
        <taxon>Planctomycetia</taxon>
        <taxon>Pirellulales</taxon>
        <taxon>Pirellulaceae</taxon>
        <taxon>Roseiconus</taxon>
    </lineage>
</organism>
<dbReference type="Gene3D" id="3.60.21.10">
    <property type="match status" value="1"/>
</dbReference>
<keyword evidence="2" id="KW-0540">Nuclease</keyword>
<reference evidence="2 3" key="1">
    <citation type="submission" date="2019-08" db="EMBL/GenBank/DDBJ databases">
        <authorList>
            <person name="Dhanesh K."/>
            <person name="Kumar G."/>
            <person name="Sasikala C."/>
            <person name="Venkata Ramana C."/>
        </authorList>
    </citation>
    <scope>NUCLEOTIDE SEQUENCE [LARGE SCALE GENOMIC DNA]</scope>
    <source>
        <strain evidence="2 3">JC645</strain>
    </source>
</reference>
<dbReference type="RefSeq" id="WP_150077345.1">
    <property type="nucleotide sequence ID" value="NZ_VWOX01000008.1"/>
</dbReference>
<dbReference type="PANTHER" id="PTHR39323">
    <property type="entry name" value="BLR1149 PROTEIN"/>
    <property type="match status" value="1"/>
</dbReference>
<keyword evidence="2" id="KW-0378">Hydrolase</keyword>
<dbReference type="EC" id="3.1.-.-" evidence="2"/>
<gene>
    <name evidence="2" type="primary">pdeM</name>
    <name evidence="2" type="ORF">FYK55_15440</name>
</gene>
<keyword evidence="2" id="KW-0436">Ligase</keyword>
<keyword evidence="2" id="KW-0255">Endonuclease</keyword>
<dbReference type="InterPro" id="IPR029052">
    <property type="entry name" value="Metallo-depent_PP-like"/>
</dbReference>
<dbReference type="PANTHER" id="PTHR39323:SF1">
    <property type="entry name" value="BLR1149 PROTEIN"/>
    <property type="match status" value="1"/>
</dbReference>
<comment type="caution">
    <text evidence="2">The sequence shown here is derived from an EMBL/GenBank/DDBJ whole genome shotgun (WGS) entry which is preliminary data.</text>
</comment>
<name>A0A5M6D3V7_9BACT</name>
<dbReference type="Pfam" id="PF00149">
    <property type="entry name" value="Metallophos"/>
    <property type="match status" value="1"/>
</dbReference>
<keyword evidence="3" id="KW-1185">Reference proteome</keyword>
<dbReference type="InterPro" id="IPR026336">
    <property type="entry name" value="PdeM-like"/>
</dbReference>
<evidence type="ECO:0000259" key="1">
    <source>
        <dbReference type="Pfam" id="PF00149"/>
    </source>
</evidence>
<accession>A0A5M6D3V7</accession>
<dbReference type="PIRSF" id="PIRSF000887">
    <property type="entry name" value="Pesterase_MJ0037"/>
    <property type="match status" value="1"/>
</dbReference>
<proteinExistence type="predicted"/>
<evidence type="ECO:0000313" key="3">
    <source>
        <dbReference type="Proteomes" id="UP000324479"/>
    </source>
</evidence>
<dbReference type="GO" id="GO:0016787">
    <property type="term" value="F:hydrolase activity"/>
    <property type="evidence" value="ECO:0007669"/>
    <property type="project" value="UniProtKB-KW"/>
</dbReference>
<evidence type="ECO:0000313" key="2">
    <source>
        <dbReference type="EMBL" id="KAA5542197.1"/>
    </source>
</evidence>
<dbReference type="InterPro" id="IPR024173">
    <property type="entry name" value="Pesterase_MJ0037-like"/>
</dbReference>
<dbReference type="GO" id="GO:0016874">
    <property type="term" value="F:ligase activity"/>
    <property type="evidence" value="ECO:0007669"/>
    <property type="project" value="UniProtKB-KW"/>
</dbReference>
<dbReference type="SUPFAM" id="SSF56300">
    <property type="entry name" value="Metallo-dependent phosphatases"/>
    <property type="match status" value="1"/>
</dbReference>
<dbReference type="GO" id="GO:0004519">
    <property type="term" value="F:endonuclease activity"/>
    <property type="evidence" value="ECO:0007669"/>
    <property type="project" value="UniProtKB-KW"/>
</dbReference>
<dbReference type="AlphaFoldDB" id="A0A5M6D3V7"/>
<feature type="domain" description="Calcineurin-like phosphoesterase" evidence="1">
    <location>
        <begin position="36"/>
        <end position="131"/>
    </location>
</feature>